<dbReference type="EMBL" id="JBBEGN010000002">
    <property type="protein sequence ID" value="MEJ2867290.1"/>
    <property type="molecule type" value="Genomic_DNA"/>
</dbReference>
<dbReference type="InterPro" id="IPR023214">
    <property type="entry name" value="HAD_sf"/>
</dbReference>
<comment type="caution">
    <text evidence="1">The sequence shown here is derived from an EMBL/GenBank/DDBJ whole genome shotgun (WGS) entry which is preliminary data.</text>
</comment>
<dbReference type="RefSeq" id="WP_337693904.1">
    <property type="nucleotide sequence ID" value="NZ_JBBEGN010000002.1"/>
</dbReference>
<organism evidence="1 2">
    <name type="scientific">Actinomycetospora aurantiaca</name>
    <dbReference type="NCBI Taxonomy" id="3129233"/>
    <lineage>
        <taxon>Bacteria</taxon>
        <taxon>Bacillati</taxon>
        <taxon>Actinomycetota</taxon>
        <taxon>Actinomycetes</taxon>
        <taxon>Pseudonocardiales</taxon>
        <taxon>Pseudonocardiaceae</taxon>
        <taxon>Actinomycetospora</taxon>
    </lineage>
</organism>
<accession>A0ABU8MIZ1</accession>
<dbReference type="Gene3D" id="3.40.50.1000">
    <property type="entry name" value="HAD superfamily/HAD-like"/>
    <property type="match status" value="1"/>
</dbReference>
<name>A0ABU8MIZ1_9PSEU</name>
<keyword evidence="2" id="KW-1185">Reference proteome</keyword>
<sequence length="205" mass="22329">MSALHVFDMDGTLLRGTSAALQISRRLDCEPALQDLERRFDDGELEPWEFAVAVREAWGELDPALVAEVVADAPWMDGIDEVCADISARGERSMLVTLSPTFFARHLLERGIDVVHGSVWSDPIDPAAILTPADKVRLADAERESLGLTTGRCVAYGDSGTDVPLFAHLTHTVAVNARPALEAAADYRGNDLREAYALGRAMLDR</sequence>
<dbReference type="Pfam" id="PF12710">
    <property type="entry name" value="HAD"/>
    <property type="match status" value="1"/>
</dbReference>
<evidence type="ECO:0000313" key="1">
    <source>
        <dbReference type="EMBL" id="MEJ2867290.1"/>
    </source>
</evidence>
<evidence type="ECO:0000313" key="2">
    <source>
        <dbReference type="Proteomes" id="UP001385809"/>
    </source>
</evidence>
<dbReference type="SUPFAM" id="SSF56784">
    <property type="entry name" value="HAD-like"/>
    <property type="match status" value="1"/>
</dbReference>
<reference evidence="1 2" key="1">
    <citation type="submission" date="2024-03" db="EMBL/GenBank/DDBJ databases">
        <title>Actinomycetospora sp. OC33-EN08, a novel actinomycete isolated from wild orchid (Aerides multiflora).</title>
        <authorList>
            <person name="Suriyachadkun C."/>
        </authorList>
    </citation>
    <scope>NUCLEOTIDE SEQUENCE [LARGE SCALE GENOMIC DNA]</scope>
    <source>
        <strain evidence="1 2">OC33-EN08</strain>
    </source>
</reference>
<protein>
    <submittedName>
        <fullName evidence="1">Haloacid dehalogenase-like hydrolase</fullName>
    </submittedName>
</protein>
<dbReference type="Proteomes" id="UP001385809">
    <property type="component" value="Unassembled WGS sequence"/>
</dbReference>
<proteinExistence type="predicted"/>
<dbReference type="InterPro" id="IPR036412">
    <property type="entry name" value="HAD-like_sf"/>
</dbReference>
<gene>
    <name evidence="1" type="ORF">WCD74_05900</name>
</gene>